<evidence type="ECO:0000313" key="2">
    <source>
        <dbReference type="Proteomes" id="UP000095280"/>
    </source>
</evidence>
<protein>
    <submittedName>
        <fullName evidence="3">Myosin_tail_1 domain-containing protein</fullName>
    </submittedName>
</protein>
<proteinExistence type="predicted"/>
<reference evidence="3" key="1">
    <citation type="submission" date="2016-11" db="UniProtKB">
        <authorList>
            <consortium name="WormBaseParasite"/>
        </authorList>
    </citation>
    <scope>IDENTIFICATION</scope>
</reference>
<dbReference type="WBParaSite" id="maker-uti_cns_0002621-snap-gene-0.3-mRNA-1">
    <property type="protein sequence ID" value="maker-uti_cns_0002621-snap-gene-0.3-mRNA-1"/>
    <property type="gene ID" value="maker-uti_cns_0002621-snap-gene-0.3"/>
</dbReference>
<keyword evidence="2" id="KW-1185">Reference proteome</keyword>
<organism evidence="2 3">
    <name type="scientific">Macrostomum lignano</name>
    <dbReference type="NCBI Taxonomy" id="282301"/>
    <lineage>
        <taxon>Eukaryota</taxon>
        <taxon>Metazoa</taxon>
        <taxon>Spiralia</taxon>
        <taxon>Lophotrochozoa</taxon>
        <taxon>Platyhelminthes</taxon>
        <taxon>Rhabditophora</taxon>
        <taxon>Macrostomorpha</taxon>
        <taxon>Macrostomida</taxon>
        <taxon>Macrostomidae</taxon>
        <taxon>Macrostomum</taxon>
    </lineage>
</organism>
<name>A0A1I8GPE6_9PLAT</name>
<sequence length="143" mass="16685">MDANDEQLARLKEIIRHNEEELKQNEQQYEEQISALHAASVFKDDRLSQLDSQIRQLEGQAHELRESVAEQLQVVESRDAAIKLLREQQAAALQAKDEQFAEKLAATQLYFEECLAEKEDEKSRLMDTIKVRKLFRFKASRIL</sequence>
<evidence type="ECO:0000313" key="3">
    <source>
        <dbReference type="WBParaSite" id="maker-uti_cns_0002621-snap-gene-0.3-mRNA-1"/>
    </source>
</evidence>
<dbReference type="Proteomes" id="UP000095280">
    <property type="component" value="Unplaced"/>
</dbReference>
<dbReference type="AlphaFoldDB" id="A0A1I8GPE6"/>
<keyword evidence="1" id="KW-0175">Coiled coil</keyword>
<accession>A0A1I8GPE6</accession>
<feature type="coiled-coil region" evidence="1">
    <location>
        <begin position="1"/>
        <end position="74"/>
    </location>
</feature>
<evidence type="ECO:0000256" key="1">
    <source>
        <dbReference type="SAM" id="Coils"/>
    </source>
</evidence>